<keyword evidence="3" id="KW-0012">Acyltransferase</keyword>
<feature type="transmembrane region" description="Helical" evidence="1">
    <location>
        <begin position="408"/>
        <end position="428"/>
    </location>
</feature>
<feature type="transmembrane region" description="Helical" evidence="1">
    <location>
        <begin position="67"/>
        <end position="90"/>
    </location>
</feature>
<keyword evidence="1" id="KW-1133">Transmembrane helix</keyword>
<feature type="transmembrane region" description="Helical" evidence="1">
    <location>
        <begin position="111"/>
        <end position="129"/>
    </location>
</feature>
<gene>
    <name evidence="3" type="ORF">A5640_22315</name>
</gene>
<feature type="transmembrane region" description="Helical" evidence="1">
    <location>
        <begin position="168"/>
        <end position="187"/>
    </location>
</feature>
<feature type="transmembrane region" description="Helical" evidence="1">
    <location>
        <begin position="141"/>
        <end position="161"/>
    </location>
</feature>
<feature type="transmembrane region" description="Helical" evidence="1">
    <location>
        <begin position="379"/>
        <end position="402"/>
    </location>
</feature>
<evidence type="ECO:0000256" key="1">
    <source>
        <dbReference type="SAM" id="Phobius"/>
    </source>
</evidence>
<feature type="transmembrane region" description="Helical" evidence="1">
    <location>
        <begin position="264"/>
        <end position="282"/>
    </location>
</feature>
<dbReference type="Pfam" id="PF01757">
    <property type="entry name" value="Acyl_transf_3"/>
    <property type="match status" value="1"/>
</dbReference>
<keyword evidence="1" id="KW-0812">Transmembrane</keyword>
<feature type="transmembrane region" description="Helical" evidence="1">
    <location>
        <begin position="193"/>
        <end position="213"/>
    </location>
</feature>
<name>A0A1A3KAA8_MYCAS</name>
<keyword evidence="3" id="KW-0808">Transferase</keyword>
<dbReference type="InterPro" id="IPR002656">
    <property type="entry name" value="Acyl_transf_3_dom"/>
</dbReference>
<feature type="transmembrane region" description="Helical" evidence="1">
    <location>
        <begin position="294"/>
        <end position="317"/>
    </location>
</feature>
<feature type="domain" description="Acyltransferase 3" evidence="2">
    <location>
        <begin position="23"/>
        <end position="352"/>
    </location>
</feature>
<dbReference type="EMBL" id="LZLM01000115">
    <property type="protein sequence ID" value="OBJ82057.1"/>
    <property type="molecule type" value="Genomic_DNA"/>
</dbReference>
<dbReference type="Proteomes" id="UP000093925">
    <property type="component" value="Unassembled WGS sequence"/>
</dbReference>
<reference evidence="3 4" key="1">
    <citation type="submission" date="2016-06" db="EMBL/GenBank/DDBJ databases">
        <authorList>
            <person name="Kjaerup R.B."/>
            <person name="Dalgaard T.S."/>
            <person name="Juul-Madsen H.R."/>
        </authorList>
    </citation>
    <scope>NUCLEOTIDE SEQUENCE [LARGE SCALE GENOMIC DNA]</scope>
    <source>
        <strain evidence="3 4">1276495.2</strain>
    </source>
</reference>
<evidence type="ECO:0000313" key="4">
    <source>
        <dbReference type="Proteomes" id="UP000093925"/>
    </source>
</evidence>
<dbReference type="AlphaFoldDB" id="A0A1A3KAA8"/>
<dbReference type="RefSeq" id="WP_065141455.1">
    <property type="nucleotide sequence ID" value="NZ_LZLM01000115.1"/>
</dbReference>
<organism evidence="3 4">
    <name type="scientific">Mycobacterium asiaticum</name>
    <dbReference type="NCBI Taxonomy" id="1790"/>
    <lineage>
        <taxon>Bacteria</taxon>
        <taxon>Bacillati</taxon>
        <taxon>Actinomycetota</taxon>
        <taxon>Actinomycetes</taxon>
        <taxon>Mycobacteriales</taxon>
        <taxon>Mycobacteriaceae</taxon>
        <taxon>Mycobacterium</taxon>
    </lineage>
</organism>
<accession>A0A1A3KAA8</accession>
<sequence length="448" mass="48448">MTSLTGFPSPAELAARTPLGRDRALDVIRITALIGVVIGHTVMAISIIRGGVLIWDNLLTTSVAFQALTWIFQIMPLFFFAGTAACLTSWQPGTNWGGWLMKRSTRLFRPVFYYLAFWALALAVLYPALPQHVYEPVAGISIQLLWFLGVYVVVLAATPVLHRITTPARLAAGVMGVYALVALIDAVRLHWPAAAPIGYLNLVAWLIPGMFGVAYRRELITRRTALMTALALVAVDVALVWWGPYELSLVGIEGQRLANMSPPSLLLAGHAIVLSALAIAAAPAINRWARRPRVWWLTAIGNSGAMTLYLWHMPALLGVHVLFDTFGQPRFPGQPDFLLVTFAQLFIMIAVVAVLFLALRPLENNPLRGWDGVPPITSAGRGTVVGVLLCVAGAAILTAVKWGLKDDGLVCVSIMLAALIAARLLAAVRPSVALSVPRGRQEVLQRAA</sequence>
<feature type="transmembrane region" description="Helical" evidence="1">
    <location>
        <begin position="225"/>
        <end position="244"/>
    </location>
</feature>
<feature type="transmembrane region" description="Helical" evidence="1">
    <location>
        <begin position="337"/>
        <end position="359"/>
    </location>
</feature>
<evidence type="ECO:0000259" key="2">
    <source>
        <dbReference type="Pfam" id="PF01757"/>
    </source>
</evidence>
<evidence type="ECO:0000313" key="3">
    <source>
        <dbReference type="EMBL" id="OBJ82057.1"/>
    </source>
</evidence>
<comment type="caution">
    <text evidence="3">The sequence shown here is derived from an EMBL/GenBank/DDBJ whole genome shotgun (WGS) entry which is preliminary data.</text>
</comment>
<feature type="transmembrane region" description="Helical" evidence="1">
    <location>
        <begin position="30"/>
        <end position="55"/>
    </location>
</feature>
<dbReference type="GO" id="GO:0016747">
    <property type="term" value="F:acyltransferase activity, transferring groups other than amino-acyl groups"/>
    <property type="evidence" value="ECO:0007669"/>
    <property type="project" value="InterPro"/>
</dbReference>
<protein>
    <submittedName>
        <fullName evidence="3">Acyltransferase</fullName>
    </submittedName>
</protein>
<keyword evidence="1" id="KW-0472">Membrane</keyword>
<proteinExistence type="predicted"/>